<dbReference type="EMBL" id="UINC01096554">
    <property type="protein sequence ID" value="SVC53541.1"/>
    <property type="molecule type" value="Genomic_DNA"/>
</dbReference>
<dbReference type="AlphaFoldDB" id="A0A382N1W7"/>
<name>A0A382N1W7_9ZZZZ</name>
<reference evidence="1" key="1">
    <citation type="submission" date="2018-05" db="EMBL/GenBank/DDBJ databases">
        <authorList>
            <person name="Lanie J.A."/>
            <person name="Ng W.-L."/>
            <person name="Kazmierczak K.M."/>
            <person name="Andrzejewski T.M."/>
            <person name="Davidsen T.M."/>
            <person name="Wayne K.J."/>
            <person name="Tettelin H."/>
            <person name="Glass J.I."/>
            <person name="Rusch D."/>
            <person name="Podicherti R."/>
            <person name="Tsui H.-C.T."/>
            <person name="Winkler M.E."/>
        </authorList>
    </citation>
    <scope>NUCLEOTIDE SEQUENCE</scope>
</reference>
<organism evidence="1">
    <name type="scientific">marine metagenome</name>
    <dbReference type="NCBI Taxonomy" id="408172"/>
    <lineage>
        <taxon>unclassified sequences</taxon>
        <taxon>metagenomes</taxon>
        <taxon>ecological metagenomes</taxon>
    </lineage>
</organism>
<gene>
    <name evidence="1" type="ORF">METZ01_LOCUS306395</name>
</gene>
<feature type="non-terminal residue" evidence="1">
    <location>
        <position position="52"/>
    </location>
</feature>
<sequence length="52" mass="5434">MSGIPFPFSLKTSPDCVPEGIFNLTLPAKVGTLRPSPSTACEGLISKSKIIS</sequence>
<evidence type="ECO:0000313" key="1">
    <source>
        <dbReference type="EMBL" id="SVC53541.1"/>
    </source>
</evidence>
<accession>A0A382N1W7</accession>
<protein>
    <submittedName>
        <fullName evidence="1">Uncharacterized protein</fullName>
    </submittedName>
</protein>
<proteinExistence type="predicted"/>